<proteinExistence type="predicted"/>
<dbReference type="PANTHER" id="PTHR36432:SF4">
    <property type="entry name" value="TRANSITION STATE REGULATOR ABH-RELATED"/>
    <property type="match status" value="1"/>
</dbReference>
<dbReference type="InterPro" id="IPR052731">
    <property type="entry name" value="B_subtilis_Trans_State_Reg"/>
</dbReference>
<dbReference type="Pfam" id="PF18277">
    <property type="entry name" value="AbrB_C"/>
    <property type="match status" value="1"/>
</dbReference>
<dbReference type="SMART" id="SM00966">
    <property type="entry name" value="SpoVT_AbrB"/>
    <property type="match status" value="1"/>
</dbReference>
<dbReference type="Proteomes" id="UP000027822">
    <property type="component" value="Unassembled WGS sequence"/>
</dbReference>
<dbReference type="InterPro" id="IPR007159">
    <property type="entry name" value="SpoVT-AbrB_dom"/>
</dbReference>
<accession>A0A073JTI7</accession>
<dbReference type="eggNOG" id="COG2002">
    <property type="taxonomic scope" value="Bacteria"/>
</dbReference>
<gene>
    <name evidence="3" type="ORF">BAMA_12450</name>
</gene>
<dbReference type="AlphaFoldDB" id="A0A073JTI7"/>
<dbReference type="PANTHER" id="PTHR36432">
    <property type="match status" value="1"/>
</dbReference>
<protein>
    <submittedName>
        <fullName evidence="3">AbrB family transcriptional regulator</fullName>
    </submittedName>
</protein>
<name>A0A073JTI7_9BACI</name>
<comment type="caution">
    <text evidence="3">The sequence shown here is derived from an EMBL/GenBank/DDBJ whole genome shotgun (WGS) entry which is preliminary data.</text>
</comment>
<evidence type="ECO:0000259" key="2">
    <source>
        <dbReference type="PROSITE" id="PS51740"/>
    </source>
</evidence>
<keyword evidence="4" id="KW-1185">Reference proteome</keyword>
<feature type="domain" description="SpoVT-AbrB" evidence="2">
    <location>
        <begin position="5"/>
        <end position="50"/>
    </location>
</feature>
<dbReference type="InterPro" id="IPR040678">
    <property type="entry name" value="AbrB_C"/>
</dbReference>
<dbReference type="GO" id="GO:0003677">
    <property type="term" value="F:DNA binding"/>
    <property type="evidence" value="ECO:0007669"/>
    <property type="project" value="UniProtKB-UniRule"/>
</dbReference>
<dbReference type="OrthoDB" id="9766455at2"/>
<dbReference type="InterPro" id="IPR037914">
    <property type="entry name" value="SpoVT-AbrB_sf"/>
</dbReference>
<organism evidence="3 4">
    <name type="scientific">Bacillus manliponensis</name>
    <dbReference type="NCBI Taxonomy" id="574376"/>
    <lineage>
        <taxon>Bacteria</taxon>
        <taxon>Bacillati</taxon>
        <taxon>Bacillota</taxon>
        <taxon>Bacilli</taxon>
        <taxon>Bacillales</taxon>
        <taxon>Bacillaceae</taxon>
        <taxon>Bacillus</taxon>
        <taxon>Bacillus cereus group</taxon>
    </lineage>
</organism>
<dbReference type="EMBL" id="JOTN01000026">
    <property type="protein sequence ID" value="KEK17547.1"/>
    <property type="molecule type" value="Genomic_DNA"/>
</dbReference>
<dbReference type="Pfam" id="PF04014">
    <property type="entry name" value="MazE_antitoxin"/>
    <property type="match status" value="1"/>
</dbReference>
<reference evidence="3 4" key="1">
    <citation type="submission" date="2014-06" db="EMBL/GenBank/DDBJ databases">
        <title>Draft genome sequence of Bacillus manliponensis JCM 15802 (MCCC 1A00708).</title>
        <authorList>
            <person name="Lai Q."/>
            <person name="Liu Y."/>
            <person name="Shao Z."/>
        </authorList>
    </citation>
    <scope>NUCLEOTIDE SEQUENCE [LARGE SCALE GENOMIC DNA]</scope>
    <source>
        <strain evidence="3 4">JCM 15802</strain>
    </source>
</reference>
<dbReference type="STRING" id="574376.BAMA_12450"/>
<evidence type="ECO:0000313" key="3">
    <source>
        <dbReference type="EMBL" id="KEK17547.1"/>
    </source>
</evidence>
<dbReference type="SUPFAM" id="SSF89447">
    <property type="entry name" value="AbrB/MazE/MraZ-like"/>
    <property type="match status" value="1"/>
</dbReference>
<evidence type="ECO:0000313" key="4">
    <source>
        <dbReference type="Proteomes" id="UP000027822"/>
    </source>
</evidence>
<keyword evidence="1" id="KW-0238">DNA-binding</keyword>
<dbReference type="RefSeq" id="WP_034643072.1">
    <property type="nucleotide sequence ID" value="NZ_CBCSJC010000001.1"/>
</dbReference>
<sequence length="96" mass="10539">MKDTGIVREVDKLGRVVIPVEMRRTLGLSVGTAMEIHAVNGNIVLKKHEKACLVTGKIAKENFVLLDGRMVLSTEGAEVLLDLITKQGEEKGWLNN</sequence>
<dbReference type="Gene3D" id="2.10.260.10">
    <property type="match status" value="1"/>
</dbReference>
<evidence type="ECO:0000256" key="1">
    <source>
        <dbReference type="PROSITE-ProRule" id="PRU01076"/>
    </source>
</evidence>
<dbReference type="NCBIfam" id="TIGR01439">
    <property type="entry name" value="lp_hng_hel_AbrB"/>
    <property type="match status" value="1"/>
</dbReference>
<dbReference type="PROSITE" id="PS51740">
    <property type="entry name" value="SPOVT_ABRB"/>
    <property type="match status" value="1"/>
</dbReference>